<dbReference type="CDD" id="cd12797">
    <property type="entry name" value="M23_peptidase"/>
    <property type="match status" value="1"/>
</dbReference>
<dbReference type="EMBL" id="JACHON010000002">
    <property type="protein sequence ID" value="MBB6512311.1"/>
    <property type="molecule type" value="Genomic_DNA"/>
</dbReference>
<dbReference type="Gene3D" id="2.70.70.10">
    <property type="entry name" value="Glucose Permease (Domain IIA)"/>
    <property type="match status" value="1"/>
</dbReference>
<gene>
    <name evidence="6" type="ORF">GGQ92_001092</name>
</gene>
<evidence type="ECO:0000313" key="7">
    <source>
        <dbReference type="Proteomes" id="UP000572212"/>
    </source>
</evidence>
<dbReference type="Pfam" id="PF01551">
    <property type="entry name" value="Peptidase_M23"/>
    <property type="match status" value="1"/>
</dbReference>
<keyword evidence="7" id="KW-1185">Reference proteome</keyword>
<feature type="signal peptide" evidence="3">
    <location>
        <begin position="1"/>
        <end position="27"/>
    </location>
</feature>
<dbReference type="InterPro" id="IPR016047">
    <property type="entry name" value="M23ase_b-sheet_dom"/>
</dbReference>
<evidence type="ECO:0000256" key="2">
    <source>
        <dbReference type="SAM" id="MobiDB-lite"/>
    </source>
</evidence>
<dbReference type="InterPro" id="IPR011055">
    <property type="entry name" value="Dup_hybrid_motif"/>
</dbReference>
<dbReference type="Proteomes" id="UP000572212">
    <property type="component" value="Unassembled WGS sequence"/>
</dbReference>
<feature type="compositionally biased region" description="Basic and acidic residues" evidence="2">
    <location>
        <begin position="198"/>
        <end position="232"/>
    </location>
</feature>
<evidence type="ECO:0000259" key="5">
    <source>
        <dbReference type="Pfam" id="PF24568"/>
    </source>
</evidence>
<dbReference type="AlphaFoldDB" id="A0A841RI25"/>
<dbReference type="GO" id="GO:0004222">
    <property type="term" value="F:metalloendopeptidase activity"/>
    <property type="evidence" value="ECO:0007669"/>
    <property type="project" value="TreeGrafter"/>
</dbReference>
<dbReference type="SUPFAM" id="SSF57997">
    <property type="entry name" value="Tropomyosin"/>
    <property type="match status" value="1"/>
</dbReference>
<evidence type="ECO:0000313" key="6">
    <source>
        <dbReference type="EMBL" id="MBB6512311.1"/>
    </source>
</evidence>
<sequence length="461" mass="51270">MKRLSLSLVLLVAITMIFTSNPTLVDAASLNSKINDLQKEKEKVSKEKSSVSNKVNDTEKKMEENKAQQNETKNEISELDSNLASLQEQLKQKENEIQTTNNNIAKTEEEIKQAEDEIEALKEEIKQLEEEIVELEQKIEERGELLKGRLRSIQQSGGSIKYLEVILGAQSFGDFINRATAVNQIMNSDKTIMEEQEADKKQVEENKKVVEESKQEVEKQHASLQENKKQLEGERANLVAQKQDLNNIQAELDKQRSEKQSLMANLEEEQEQLEEIKLSAQEEQQLINAHLASLEKAIAQAEAEKNKVEQYSNNQSKGSTASSGGGSGKFIYPTSGPVTSHFNPNRLHPIHNVIRPHNGTDFGRRSSADSVIKATASGVVSFSGWMGGYGNTIMITHVIDGKTYTSLYAHLRSRSVSRGQSVSQGQQIGVMGTTGSSTGVHLHFEIHPGGYKNPANPLNYL</sequence>
<comment type="caution">
    <text evidence="6">The sequence shown here is derived from an EMBL/GenBank/DDBJ whole genome shotgun (WGS) entry which is preliminary data.</text>
</comment>
<name>A0A841RI25_9BACI</name>
<proteinExistence type="predicted"/>
<evidence type="ECO:0000256" key="1">
    <source>
        <dbReference type="ARBA" id="ARBA00022729"/>
    </source>
</evidence>
<evidence type="ECO:0000256" key="3">
    <source>
        <dbReference type="SAM" id="SignalP"/>
    </source>
</evidence>
<feature type="compositionally biased region" description="Basic and acidic residues" evidence="2">
    <location>
        <begin position="56"/>
        <end position="75"/>
    </location>
</feature>
<dbReference type="Pfam" id="PF24568">
    <property type="entry name" value="CC_PcsB"/>
    <property type="match status" value="1"/>
</dbReference>
<keyword evidence="1 3" id="KW-0732">Signal</keyword>
<feature type="domain" description="M23ase beta-sheet core" evidence="4">
    <location>
        <begin position="356"/>
        <end position="450"/>
    </location>
</feature>
<dbReference type="SUPFAM" id="SSF51261">
    <property type="entry name" value="Duplicated hybrid motif"/>
    <property type="match status" value="1"/>
</dbReference>
<dbReference type="PANTHER" id="PTHR21666:SF270">
    <property type="entry name" value="MUREIN HYDROLASE ACTIVATOR ENVC"/>
    <property type="match status" value="1"/>
</dbReference>
<dbReference type="InterPro" id="IPR057309">
    <property type="entry name" value="PcsB_CC"/>
</dbReference>
<evidence type="ECO:0000259" key="4">
    <source>
        <dbReference type="Pfam" id="PF01551"/>
    </source>
</evidence>
<reference evidence="6 7" key="1">
    <citation type="submission" date="2020-08" db="EMBL/GenBank/DDBJ databases">
        <title>Genomic Encyclopedia of Type Strains, Phase IV (KMG-IV): sequencing the most valuable type-strain genomes for metagenomic binning, comparative biology and taxonomic classification.</title>
        <authorList>
            <person name="Goeker M."/>
        </authorList>
    </citation>
    <scope>NUCLEOTIDE SEQUENCE [LARGE SCALE GENOMIC DNA]</scope>
    <source>
        <strain evidence="6 7">DSM 11805</strain>
    </source>
</reference>
<feature type="chain" id="PRO_5032848671" evidence="3">
    <location>
        <begin position="28"/>
        <end position="461"/>
    </location>
</feature>
<feature type="region of interest" description="Disordered" evidence="2">
    <location>
        <begin position="309"/>
        <end position="329"/>
    </location>
</feature>
<dbReference type="PANTHER" id="PTHR21666">
    <property type="entry name" value="PEPTIDASE-RELATED"/>
    <property type="match status" value="1"/>
</dbReference>
<feature type="compositionally biased region" description="Basic and acidic residues" evidence="2">
    <location>
        <begin position="38"/>
        <end position="49"/>
    </location>
</feature>
<feature type="region of interest" description="Disordered" evidence="2">
    <location>
        <begin position="196"/>
        <end position="232"/>
    </location>
</feature>
<protein>
    <submittedName>
        <fullName evidence="6">Peptidoglycan hydrolase CwlO-like protein</fullName>
    </submittedName>
</protein>
<organism evidence="6 7">
    <name type="scientific">Gracilibacillus halotolerans</name>
    <dbReference type="NCBI Taxonomy" id="74386"/>
    <lineage>
        <taxon>Bacteria</taxon>
        <taxon>Bacillati</taxon>
        <taxon>Bacillota</taxon>
        <taxon>Bacilli</taxon>
        <taxon>Bacillales</taxon>
        <taxon>Bacillaceae</taxon>
        <taxon>Gracilibacillus</taxon>
    </lineage>
</organism>
<feature type="region of interest" description="Disordered" evidence="2">
    <location>
        <begin position="38"/>
        <end position="75"/>
    </location>
</feature>
<dbReference type="InterPro" id="IPR050570">
    <property type="entry name" value="Cell_wall_metabolism_enzyme"/>
</dbReference>
<dbReference type="RefSeq" id="WP_184245394.1">
    <property type="nucleotide sequence ID" value="NZ_BAAACU010000002.1"/>
</dbReference>
<dbReference type="Gene3D" id="6.10.250.3150">
    <property type="match status" value="1"/>
</dbReference>
<feature type="domain" description="Peptidoglycan hydrolase PcsB coiled-coil" evidence="5">
    <location>
        <begin position="132"/>
        <end position="205"/>
    </location>
</feature>
<keyword evidence="6" id="KW-0378">Hydrolase</keyword>
<accession>A0A841RI25</accession>